<proteinExistence type="predicted"/>
<dbReference type="EMBL" id="PP511763">
    <property type="protein sequence ID" value="XCD07190.1"/>
    <property type="molecule type" value="Genomic_DNA"/>
</dbReference>
<evidence type="ECO:0000313" key="2">
    <source>
        <dbReference type="EMBL" id="XCD04206.1"/>
    </source>
</evidence>
<evidence type="ECO:0000313" key="4">
    <source>
        <dbReference type="EMBL" id="XCD05636.1"/>
    </source>
</evidence>
<dbReference type="Pfam" id="PF23343">
    <property type="entry name" value="REP_ORF2-G2P"/>
    <property type="match status" value="1"/>
</dbReference>
<evidence type="ECO:0000313" key="3">
    <source>
        <dbReference type="EMBL" id="XCD04853.1"/>
    </source>
</evidence>
<organism evidence="2">
    <name type="scientific">Dulem virus 95</name>
    <dbReference type="NCBI Taxonomy" id="3145806"/>
    <lineage>
        <taxon>Viruses</taxon>
        <taxon>Monodnaviria</taxon>
        <taxon>Sangervirae</taxon>
        <taxon>Phixviricota</taxon>
        <taxon>Malgrandaviricetes</taxon>
        <taxon>Petitvirales</taxon>
        <taxon>Microviridae</taxon>
        <taxon>Microvirus</taxon>
    </lineage>
</organism>
<dbReference type="EMBL" id="PP511684">
    <property type="protein sequence ID" value="XCD06538.1"/>
    <property type="molecule type" value="Genomic_DNA"/>
</dbReference>
<accession>A0AAU8AX95</accession>
<reference evidence="2" key="1">
    <citation type="submission" date="2024-03" db="EMBL/GenBank/DDBJ databases">
        <title>Diverse circular DNA viruses in blood, oral, and fecal samples of captive lemurs.</title>
        <authorList>
            <person name="Paietta E.N."/>
            <person name="Kraberger S."/>
            <person name="Lund M.C."/>
            <person name="Custer J.M."/>
            <person name="Vargas K.M."/>
            <person name="Ehmke E.E."/>
            <person name="Yoder A.D."/>
            <person name="Varsani A."/>
        </authorList>
    </citation>
    <scope>NUCLEOTIDE SEQUENCE</scope>
    <source>
        <strain evidence="2">Duke_21_107</strain>
        <strain evidence="3">Duke_24FF_1311</strain>
        <strain evidence="4">Duke_24FS_120</strain>
        <strain evidence="5">Duke_25FF_1354</strain>
        <strain evidence="6">Duke_25FS_129</strain>
        <strain evidence="7">Duke_26_100</strain>
    </source>
</reference>
<dbReference type="EMBL" id="PP511640">
    <property type="protein sequence ID" value="XCD06150.1"/>
    <property type="molecule type" value="Genomic_DNA"/>
</dbReference>
<name>A0AAU8AX95_9VIRU</name>
<evidence type="ECO:0000313" key="6">
    <source>
        <dbReference type="EMBL" id="XCD06538.1"/>
    </source>
</evidence>
<dbReference type="InterPro" id="IPR056906">
    <property type="entry name" value="ORF2/G2P_dom"/>
</dbReference>
<evidence type="ECO:0000313" key="7">
    <source>
        <dbReference type="EMBL" id="XCD07190.1"/>
    </source>
</evidence>
<evidence type="ECO:0000259" key="1">
    <source>
        <dbReference type="Pfam" id="PF23343"/>
    </source>
</evidence>
<dbReference type="EMBL" id="PP511438">
    <property type="protein sequence ID" value="XCD04206.1"/>
    <property type="molecule type" value="Genomic_DNA"/>
</dbReference>
<dbReference type="EMBL" id="PP511515">
    <property type="protein sequence ID" value="XCD04853.1"/>
    <property type="molecule type" value="Genomic_DNA"/>
</dbReference>
<feature type="domain" description="Replication-associated protein ORF2/G2P" evidence="1">
    <location>
        <begin position="32"/>
        <end position="144"/>
    </location>
</feature>
<protein>
    <submittedName>
        <fullName evidence="2">Replication initiator protein</fullName>
    </submittedName>
</protein>
<sequence length="272" mass="32338">MPCGQCLSCRLNHGREWALRICHEMLYHNKSCFLTLTYDDQHLPENDSLCKDDIQLFFKRLRKNTGLHLRYFVSGEYGDKFGRPHYHYIIFGLSSDDAIFMNKHYSKKAKGYQCLMKEWPNGHCFVGEVSPDSAAYVAKYQLKKVKGKNAKEYYESLGIIPEFALMSRNPGIGYNFVVEHQKFLFDKYGIRFKGKITKLPRYYESKIFDDDEKSERMAEKEYFRAEQLKQDYDDFIKYKLKTKDTKEYYQFCEEALKATEINLRSQFGKRLK</sequence>
<dbReference type="EMBL" id="PP511586">
    <property type="protein sequence ID" value="XCD05636.1"/>
    <property type="molecule type" value="Genomic_DNA"/>
</dbReference>
<evidence type="ECO:0000313" key="5">
    <source>
        <dbReference type="EMBL" id="XCD06150.1"/>
    </source>
</evidence>